<comment type="similarity">
    <text evidence="1">Belongs to the UPF0337 (CsbD) family.</text>
</comment>
<name>A0A919Q6M7_9MICO</name>
<gene>
    <name evidence="4" type="ORF">Dac01nite_22750</name>
</gene>
<dbReference type="Pfam" id="PF05532">
    <property type="entry name" value="CsbD"/>
    <property type="match status" value="1"/>
</dbReference>
<proteinExistence type="inferred from homology"/>
<feature type="domain" description="CsbD-like" evidence="3">
    <location>
        <begin position="5"/>
        <end position="55"/>
    </location>
</feature>
<comment type="caution">
    <text evidence="4">The sequence shown here is derived from an EMBL/GenBank/DDBJ whole genome shotgun (WGS) entry which is preliminary data.</text>
</comment>
<dbReference type="AlphaFoldDB" id="A0A919Q6M7"/>
<dbReference type="SUPFAM" id="SSF69047">
    <property type="entry name" value="Hypothetical protein YjbJ"/>
    <property type="match status" value="1"/>
</dbReference>
<reference evidence="4" key="1">
    <citation type="submission" date="2021-01" db="EMBL/GenBank/DDBJ databases">
        <title>Whole genome shotgun sequence of Demequina activiva NBRC 110675.</title>
        <authorList>
            <person name="Komaki H."/>
            <person name="Tamura T."/>
        </authorList>
    </citation>
    <scope>NUCLEOTIDE SEQUENCE</scope>
    <source>
        <strain evidence="4">NBRC 110675</strain>
    </source>
</reference>
<dbReference type="Proteomes" id="UP000652354">
    <property type="component" value="Unassembled WGS sequence"/>
</dbReference>
<evidence type="ECO:0000313" key="5">
    <source>
        <dbReference type="Proteomes" id="UP000652354"/>
    </source>
</evidence>
<evidence type="ECO:0000256" key="2">
    <source>
        <dbReference type="SAM" id="MobiDB-lite"/>
    </source>
</evidence>
<feature type="region of interest" description="Disordered" evidence="2">
    <location>
        <begin position="1"/>
        <end position="67"/>
    </location>
</feature>
<dbReference type="RefSeq" id="WP_203657106.1">
    <property type="nucleotide sequence ID" value="NZ_BONR01000006.1"/>
</dbReference>
<sequence>MSGSDRLDNAAEDAKGKMKEGAGKATDDEQLEAEGKWDQTKADAKDKVEDAKDAVAEKYNEATDRDK</sequence>
<organism evidence="4 5">
    <name type="scientific">Demequina activiva</name>
    <dbReference type="NCBI Taxonomy" id="1582364"/>
    <lineage>
        <taxon>Bacteria</taxon>
        <taxon>Bacillati</taxon>
        <taxon>Actinomycetota</taxon>
        <taxon>Actinomycetes</taxon>
        <taxon>Micrococcales</taxon>
        <taxon>Demequinaceae</taxon>
        <taxon>Demequina</taxon>
    </lineage>
</organism>
<evidence type="ECO:0000259" key="3">
    <source>
        <dbReference type="Pfam" id="PF05532"/>
    </source>
</evidence>
<keyword evidence="5" id="KW-1185">Reference proteome</keyword>
<evidence type="ECO:0000313" key="4">
    <source>
        <dbReference type="EMBL" id="GIG55523.1"/>
    </source>
</evidence>
<protein>
    <recommendedName>
        <fullName evidence="3">CsbD-like domain-containing protein</fullName>
    </recommendedName>
</protein>
<accession>A0A919Q6M7</accession>
<dbReference type="InterPro" id="IPR008462">
    <property type="entry name" value="CsbD"/>
</dbReference>
<dbReference type="EMBL" id="BONR01000006">
    <property type="protein sequence ID" value="GIG55523.1"/>
    <property type="molecule type" value="Genomic_DNA"/>
</dbReference>
<dbReference type="Gene3D" id="1.10.1470.10">
    <property type="entry name" value="YjbJ"/>
    <property type="match status" value="1"/>
</dbReference>
<evidence type="ECO:0000256" key="1">
    <source>
        <dbReference type="ARBA" id="ARBA00009129"/>
    </source>
</evidence>
<dbReference type="InterPro" id="IPR036629">
    <property type="entry name" value="YjbJ_sf"/>
</dbReference>